<feature type="transmembrane region" description="Helical" evidence="7">
    <location>
        <begin position="207"/>
        <end position="228"/>
    </location>
</feature>
<organism evidence="8 9">
    <name type="scientific">Diutina rugosa</name>
    <name type="common">Yeast</name>
    <name type="synonym">Candida rugosa</name>
    <dbReference type="NCBI Taxonomy" id="5481"/>
    <lineage>
        <taxon>Eukaryota</taxon>
        <taxon>Fungi</taxon>
        <taxon>Dikarya</taxon>
        <taxon>Ascomycota</taxon>
        <taxon>Saccharomycotina</taxon>
        <taxon>Pichiomycetes</taxon>
        <taxon>Debaryomycetaceae</taxon>
        <taxon>Diutina</taxon>
    </lineage>
</organism>
<proteinExistence type="inferred from homology"/>
<keyword evidence="3 7" id="KW-0592">Phosphate transport</keyword>
<reference evidence="8 9" key="1">
    <citation type="submission" date="2019-07" db="EMBL/GenBank/DDBJ databases">
        <title>Genome assembly of two rare yeast pathogens: Diutina rugosa and Trichomonascus ciferrii.</title>
        <authorList>
            <person name="Mixao V."/>
            <person name="Saus E."/>
            <person name="Hansen A."/>
            <person name="Lass-Flor C."/>
            <person name="Gabaldon T."/>
        </authorList>
    </citation>
    <scope>NUCLEOTIDE SEQUENCE [LARGE SCALE GENOMIC DNA]</scope>
    <source>
        <strain evidence="8 9">CBS 613</strain>
    </source>
</reference>
<comment type="function">
    <text evidence="7">Sodium-phosphate symporter.</text>
</comment>
<dbReference type="PANTHER" id="PTHR11101:SF80">
    <property type="entry name" value="PHOSPHATE TRANSPORTER"/>
    <property type="match status" value="1"/>
</dbReference>
<evidence type="ECO:0000256" key="3">
    <source>
        <dbReference type="ARBA" id="ARBA00022592"/>
    </source>
</evidence>
<accession>A0A642UWC4</accession>
<dbReference type="OrthoDB" id="260807at2759"/>
<dbReference type="PANTHER" id="PTHR11101">
    <property type="entry name" value="PHOSPHATE TRANSPORTER"/>
    <property type="match status" value="1"/>
</dbReference>
<evidence type="ECO:0000256" key="4">
    <source>
        <dbReference type="ARBA" id="ARBA00022692"/>
    </source>
</evidence>
<dbReference type="Proteomes" id="UP000449547">
    <property type="component" value="Unassembled WGS sequence"/>
</dbReference>
<evidence type="ECO:0000256" key="1">
    <source>
        <dbReference type="ARBA" id="ARBA00004141"/>
    </source>
</evidence>
<dbReference type="Pfam" id="PF01384">
    <property type="entry name" value="PHO4"/>
    <property type="match status" value="1"/>
</dbReference>
<dbReference type="OMA" id="MQAFCIA"/>
<keyword evidence="2 7" id="KW-0813">Transport</keyword>
<comment type="similarity">
    <text evidence="7">Belongs to the inorganic phosphate transporter (PiT) (TC 2.A.20) family.</text>
</comment>
<feature type="transmembrane region" description="Helical" evidence="7">
    <location>
        <begin position="171"/>
        <end position="195"/>
    </location>
</feature>
<evidence type="ECO:0000256" key="5">
    <source>
        <dbReference type="ARBA" id="ARBA00022989"/>
    </source>
</evidence>
<dbReference type="GeneID" id="54780691"/>
<keyword evidence="9" id="KW-1185">Reference proteome</keyword>
<sequence length="584" mass="64244">MIFAFLDAWNIGANDVANSFASSVSSRSLTYWQAMILAALCEFLGAVLVGSKVSNTIRNKIVDVKVFEGEPAILMLTMSCALIGSSVWLTIATAIGMPVSTTHSIVGGIIGSAIAAKGQRNIHWGWNGVSQIIASWFIAPAIAGAFATITFLVSKFFVLEVKSFKTSLRNAMVLVPFLVFSCFAILTMLIVWKGAPALKLNKLSPNAIAASILGVAAVALVLYMLFLYPYYRRKLKYNDWTLTWKSIPLGPLLYFKSTDDIPPMPEGYQLVPDYYKGRRYDETGKLIKEDNTTAESLRSGDIENLKDDTHVDVHKVESAPVSSDKESSSDEWKPLYYKWGVDREVQKEDTKSRWIKMLKKPKLWGALIVEFVLHGFTQDVIASQTNVDMLSGDQHKLHTSAKYYDNRIEFLYSLLQGITAGTMSFAHGANDISNATGPLATVYLVWSTNTIANDVDVPVWVLCYAAAALVIGVWTFGYRIMRNLGNKLILQSPSRGFSIELGAAVTTVMATQLSIPVSTTQSAVGATVFVGACNGDWRSINWRMVIWCYCGWFITLPVAGLIAGLLNAYIIHSPSNGVVYTMNN</sequence>
<comment type="caution">
    <text evidence="8">The sequence shown here is derived from an EMBL/GenBank/DDBJ whole genome shotgun (WGS) entry which is preliminary data.</text>
</comment>
<dbReference type="InterPro" id="IPR001204">
    <property type="entry name" value="Phos_transporter"/>
</dbReference>
<protein>
    <recommendedName>
        <fullName evidence="7">Phosphate transporter</fullName>
    </recommendedName>
</protein>
<feature type="transmembrane region" description="Helical" evidence="7">
    <location>
        <begin position="31"/>
        <end position="51"/>
    </location>
</feature>
<dbReference type="GO" id="GO:0005315">
    <property type="term" value="F:phosphate transmembrane transporter activity"/>
    <property type="evidence" value="ECO:0007669"/>
    <property type="project" value="InterPro"/>
</dbReference>
<dbReference type="GO" id="GO:0035435">
    <property type="term" value="P:phosphate ion transmembrane transport"/>
    <property type="evidence" value="ECO:0007669"/>
    <property type="project" value="TreeGrafter"/>
</dbReference>
<comment type="subcellular location">
    <subcellularLocation>
        <location evidence="1 7">Membrane</location>
        <topology evidence="1 7">Multi-pass membrane protein</topology>
    </subcellularLocation>
</comment>
<dbReference type="EMBL" id="SWFT01000064">
    <property type="protein sequence ID" value="KAA8904088.1"/>
    <property type="molecule type" value="Genomic_DNA"/>
</dbReference>
<evidence type="ECO:0000256" key="7">
    <source>
        <dbReference type="RuleBase" id="RU363058"/>
    </source>
</evidence>
<evidence type="ECO:0000313" key="9">
    <source>
        <dbReference type="Proteomes" id="UP000449547"/>
    </source>
</evidence>
<evidence type="ECO:0000313" key="8">
    <source>
        <dbReference type="EMBL" id="KAA8904088.1"/>
    </source>
</evidence>
<dbReference type="VEuPathDB" id="FungiDB:DIURU_002040"/>
<evidence type="ECO:0000256" key="2">
    <source>
        <dbReference type="ARBA" id="ARBA00022448"/>
    </source>
</evidence>
<feature type="transmembrane region" description="Helical" evidence="7">
    <location>
        <begin position="133"/>
        <end position="159"/>
    </location>
</feature>
<feature type="transmembrane region" description="Helical" evidence="7">
    <location>
        <begin position="457"/>
        <end position="478"/>
    </location>
</feature>
<feature type="transmembrane region" description="Helical" evidence="7">
    <location>
        <begin position="72"/>
        <end position="95"/>
    </location>
</feature>
<feature type="transmembrane region" description="Helical" evidence="7">
    <location>
        <begin position="546"/>
        <end position="571"/>
    </location>
</feature>
<keyword evidence="4 7" id="KW-0812">Transmembrane</keyword>
<keyword evidence="6 7" id="KW-0472">Membrane</keyword>
<evidence type="ECO:0000256" key="6">
    <source>
        <dbReference type="ARBA" id="ARBA00023136"/>
    </source>
</evidence>
<dbReference type="RefSeq" id="XP_034013173.1">
    <property type="nucleotide sequence ID" value="XM_034154649.1"/>
</dbReference>
<name>A0A642UWC4_DIURU</name>
<dbReference type="GO" id="GO:0016020">
    <property type="term" value="C:membrane"/>
    <property type="evidence" value="ECO:0007669"/>
    <property type="project" value="UniProtKB-SubCell"/>
</dbReference>
<gene>
    <name evidence="8" type="ORF">DIURU_002040</name>
</gene>
<dbReference type="AlphaFoldDB" id="A0A642UWC4"/>
<keyword evidence="5 7" id="KW-1133">Transmembrane helix</keyword>